<dbReference type="CDD" id="cd00160">
    <property type="entry name" value="RhoGEF"/>
    <property type="match status" value="1"/>
</dbReference>
<keyword evidence="4" id="KW-0479">Metal-binding</keyword>
<evidence type="ECO:0000313" key="13">
    <source>
        <dbReference type="EMBL" id="VDI42176.1"/>
    </source>
</evidence>
<accession>A0A8B6EZ97</accession>
<feature type="compositionally biased region" description="Basic and acidic residues" evidence="9">
    <location>
        <begin position="182"/>
        <end position="202"/>
    </location>
</feature>
<dbReference type="PANTHER" id="PTHR12673">
    <property type="entry name" value="FACIOGENITAL DYSPLASIA PROTEIN"/>
    <property type="match status" value="1"/>
</dbReference>
<feature type="domain" description="FYVE-type" evidence="12">
    <location>
        <begin position="862"/>
        <end position="921"/>
    </location>
</feature>
<keyword evidence="7" id="KW-0206">Cytoskeleton</keyword>
<dbReference type="Pfam" id="PF00621">
    <property type="entry name" value="RhoGEF"/>
    <property type="match status" value="1"/>
</dbReference>
<dbReference type="GO" id="GO:0008270">
    <property type="term" value="F:zinc ion binding"/>
    <property type="evidence" value="ECO:0007669"/>
    <property type="project" value="UniProtKB-KW"/>
</dbReference>
<comment type="caution">
    <text evidence="13">The sequence shown here is derived from an EMBL/GenBank/DDBJ whole genome shotgun (WGS) entry which is preliminary data.</text>
</comment>
<feature type="region of interest" description="Disordered" evidence="9">
    <location>
        <begin position="156"/>
        <end position="309"/>
    </location>
</feature>
<feature type="compositionally biased region" description="Basic and acidic residues" evidence="9">
    <location>
        <begin position="212"/>
        <end position="239"/>
    </location>
</feature>
<dbReference type="SUPFAM" id="SSF57903">
    <property type="entry name" value="FYVE/PHD zinc finger"/>
    <property type="match status" value="1"/>
</dbReference>
<evidence type="ECO:0000256" key="3">
    <source>
        <dbReference type="ARBA" id="ARBA00022658"/>
    </source>
</evidence>
<dbReference type="Proteomes" id="UP000596742">
    <property type="component" value="Unassembled WGS sequence"/>
</dbReference>
<keyword evidence="3" id="KW-0344">Guanine-nucleotide releasing factor</keyword>
<keyword evidence="14" id="KW-1185">Reference proteome</keyword>
<evidence type="ECO:0000256" key="1">
    <source>
        <dbReference type="ARBA" id="ARBA00004245"/>
    </source>
</evidence>
<dbReference type="Gene3D" id="2.30.29.30">
    <property type="entry name" value="Pleckstrin-homology domain (PH domain)/Phosphotyrosine-binding domain (PTB)"/>
    <property type="match status" value="2"/>
</dbReference>
<evidence type="ECO:0000313" key="14">
    <source>
        <dbReference type="Proteomes" id="UP000596742"/>
    </source>
</evidence>
<gene>
    <name evidence="13" type="ORF">MGAL_10B003042</name>
</gene>
<dbReference type="PANTHER" id="PTHR12673:SF241">
    <property type="entry name" value="DH DOMAIN-CONTAINING PROTEIN"/>
    <property type="match status" value="1"/>
</dbReference>
<sequence length="1083" mass="123290">MLCVKKSRVISITMDNSENSEKGETESFPKPSSKDELRAFDDQIFVTGTRSVQVSLKKVSRTRSIPDLSTLRKKAKAPCRPKFFDRLLNTVKLSKKSKSSSTLSSPSELFGTSFDEDEEADTFIKENVVNQNSIEEITQIEVDGFQLHQLEEGIRNKELSSETSDKNLDESSKKLKRKSKEKRSSKSRNSDKTVTEEEKSSPENRISGSSEKSVEQSENKTETATDICSEKNQLERSLSEESQPTPLKTFERSLSTEASTQSTPSSPQTKGIVRERLERFRRLNERGNRDPRIRRSMSVPNSPDLHRHNMSANDEHCILFKKVETKLKKDPNMSDEESGQFGGVAVKPGYVKALVFQINKNKTNKTEGLSLLSENGDKIIDSKNVNGDCNSVQSDVSHTTFNNESASSSNRNSIKSSDCGGTSDTTSSGQDKTENESGFVSEGICMDAEKLFDSSWSESDDDFMSDSDEESVKPGETSSATTESDNKGFTDSTEVSGPPKDKIQQIVEELLSTEKAYVERLKLLDQTFQFRVVQENKIHNFLPDGVIPQMFSNVQSIYQFHNDFLLPQIKDRVENWSPESKIGDMMKQYAPLLKMYTEYVKNFDNAMNLITVWSEKSPKFASIVKEIQMTPECGSLTLQHHMLGPVQRIPRYEMLLKDYLRRLPEDAADREDAQVALELVTTAACHSNEAMKKIDSFNKLLEIMRKIDTSENLISPTRELVREGRIIKISARGGERLERFLFLFNDLMLICFEPLLGSYKIKSQLEMDGMEIMERTDKCLRWILEGESIDIPNTFYVKSRQKIIQFLDENSNGEPSGWCETIRKAIEKYKRRQSLKSTEIQRNSKGMTDVELGKVAPKWIKDDEVTMCMKCTAKFTALRRRHHCRACGDVVCGRCSSKKVPLRYDNNHLNRVCDDCYHLLRNDEEEPVTPTHDKSSTKKKNILQINASDPSVLSGYLHTSTDKGKSWHRRWVAVHHNFVMYTFKAHQDPYAITSLPLPGHVVEDVDKVEHLDRENLFKISHKRTNLYLSSETTASKERWMHVLSKVVMAEIPEDVEDISKRDSSHSTSSNESFENTESEQSHL</sequence>
<dbReference type="InterPro" id="IPR017455">
    <property type="entry name" value="Znf_FYVE-rel"/>
</dbReference>
<dbReference type="EMBL" id="UYJE01005986">
    <property type="protein sequence ID" value="VDI42176.1"/>
    <property type="molecule type" value="Genomic_DNA"/>
</dbReference>
<dbReference type="AlphaFoldDB" id="A0A8B6EZ97"/>
<dbReference type="InterPro" id="IPR000219">
    <property type="entry name" value="DH_dom"/>
</dbReference>
<dbReference type="InterPro" id="IPR035899">
    <property type="entry name" value="DBL_dom_sf"/>
</dbReference>
<feature type="region of interest" description="Disordered" evidence="9">
    <location>
        <begin position="94"/>
        <end position="114"/>
    </location>
</feature>
<evidence type="ECO:0000256" key="2">
    <source>
        <dbReference type="ARBA" id="ARBA00022490"/>
    </source>
</evidence>
<dbReference type="Pfam" id="PF01363">
    <property type="entry name" value="FYVE"/>
    <property type="match status" value="1"/>
</dbReference>
<feature type="compositionally biased region" description="Acidic residues" evidence="9">
    <location>
        <begin position="458"/>
        <end position="469"/>
    </location>
</feature>
<feature type="compositionally biased region" description="Basic and acidic residues" evidence="9">
    <location>
        <begin position="272"/>
        <end position="293"/>
    </location>
</feature>
<feature type="region of interest" description="Disordered" evidence="9">
    <location>
        <begin position="456"/>
        <end position="500"/>
    </location>
</feature>
<dbReference type="InterPro" id="IPR013083">
    <property type="entry name" value="Znf_RING/FYVE/PHD"/>
</dbReference>
<feature type="domain" description="PH" evidence="10">
    <location>
        <begin position="719"/>
        <end position="827"/>
    </location>
</feature>
<evidence type="ECO:0000256" key="4">
    <source>
        <dbReference type="ARBA" id="ARBA00022723"/>
    </source>
</evidence>
<dbReference type="SUPFAM" id="SSF48065">
    <property type="entry name" value="DBL homology domain (DH-domain)"/>
    <property type="match status" value="1"/>
</dbReference>
<feature type="region of interest" description="Disordered" evidence="9">
    <location>
        <begin position="13"/>
        <end position="35"/>
    </location>
</feature>
<feature type="compositionally biased region" description="Basic and acidic residues" evidence="9">
    <location>
        <begin position="156"/>
        <end position="173"/>
    </location>
</feature>
<evidence type="ECO:0000256" key="8">
    <source>
        <dbReference type="PROSITE-ProRule" id="PRU00091"/>
    </source>
</evidence>
<evidence type="ECO:0000256" key="5">
    <source>
        <dbReference type="ARBA" id="ARBA00022771"/>
    </source>
</evidence>
<evidence type="ECO:0000256" key="9">
    <source>
        <dbReference type="SAM" id="MobiDB-lite"/>
    </source>
</evidence>
<proteinExistence type="predicted"/>
<dbReference type="GO" id="GO:0005737">
    <property type="term" value="C:cytoplasm"/>
    <property type="evidence" value="ECO:0007669"/>
    <property type="project" value="TreeGrafter"/>
</dbReference>
<evidence type="ECO:0000256" key="7">
    <source>
        <dbReference type="ARBA" id="ARBA00023212"/>
    </source>
</evidence>
<protein>
    <submittedName>
        <fullName evidence="13">FYVE, RhoGEF and PH domain containing 1</fullName>
    </submittedName>
</protein>
<keyword evidence="5 8" id="KW-0863">Zinc-finger</keyword>
<dbReference type="SMART" id="SM00064">
    <property type="entry name" value="FYVE"/>
    <property type="match status" value="1"/>
</dbReference>
<feature type="region of interest" description="Disordered" evidence="9">
    <location>
        <begin position="400"/>
        <end position="438"/>
    </location>
</feature>
<dbReference type="InterPro" id="IPR001849">
    <property type="entry name" value="PH_domain"/>
</dbReference>
<dbReference type="Pfam" id="PF00169">
    <property type="entry name" value="PH"/>
    <property type="match status" value="1"/>
</dbReference>
<comment type="subcellular location">
    <subcellularLocation>
        <location evidence="1">Cytoplasm</location>
        <location evidence="1">Cytoskeleton</location>
    </subcellularLocation>
</comment>
<organism evidence="13 14">
    <name type="scientific">Mytilus galloprovincialis</name>
    <name type="common">Mediterranean mussel</name>
    <dbReference type="NCBI Taxonomy" id="29158"/>
    <lineage>
        <taxon>Eukaryota</taxon>
        <taxon>Metazoa</taxon>
        <taxon>Spiralia</taxon>
        <taxon>Lophotrochozoa</taxon>
        <taxon>Mollusca</taxon>
        <taxon>Bivalvia</taxon>
        <taxon>Autobranchia</taxon>
        <taxon>Pteriomorphia</taxon>
        <taxon>Mytilida</taxon>
        <taxon>Mytiloidea</taxon>
        <taxon>Mytilidae</taxon>
        <taxon>Mytilinae</taxon>
        <taxon>Mytilus</taxon>
    </lineage>
</organism>
<feature type="compositionally biased region" description="Polar residues" evidence="9">
    <location>
        <begin position="476"/>
        <end position="495"/>
    </location>
</feature>
<feature type="region of interest" description="Disordered" evidence="9">
    <location>
        <begin position="1055"/>
        <end position="1083"/>
    </location>
</feature>
<dbReference type="InterPro" id="IPR011011">
    <property type="entry name" value="Znf_FYVE_PHD"/>
</dbReference>
<dbReference type="GO" id="GO:0007010">
    <property type="term" value="P:cytoskeleton organization"/>
    <property type="evidence" value="ECO:0007669"/>
    <property type="project" value="TreeGrafter"/>
</dbReference>
<dbReference type="InterPro" id="IPR011993">
    <property type="entry name" value="PH-like_dom_sf"/>
</dbReference>
<evidence type="ECO:0000259" key="11">
    <source>
        <dbReference type="PROSITE" id="PS50010"/>
    </source>
</evidence>
<dbReference type="SMART" id="SM00233">
    <property type="entry name" value="PH"/>
    <property type="match status" value="2"/>
</dbReference>
<evidence type="ECO:0000259" key="12">
    <source>
        <dbReference type="PROSITE" id="PS50178"/>
    </source>
</evidence>
<dbReference type="OrthoDB" id="660555at2759"/>
<dbReference type="Gene3D" id="1.20.900.10">
    <property type="entry name" value="Dbl homology (DH) domain"/>
    <property type="match status" value="1"/>
</dbReference>
<feature type="compositionally biased region" description="Polar residues" evidence="9">
    <location>
        <begin position="240"/>
        <end position="258"/>
    </location>
</feature>
<dbReference type="PROSITE" id="PS50003">
    <property type="entry name" value="PH_DOMAIN"/>
    <property type="match status" value="2"/>
</dbReference>
<keyword evidence="2" id="KW-0963">Cytoplasm</keyword>
<dbReference type="GO" id="GO:0005856">
    <property type="term" value="C:cytoskeleton"/>
    <property type="evidence" value="ECO:0007669"/>
    <property type="project" value="UniProtKB-SubCell"/>
</dbReference>
<feature type="compositionally biased region" description="Low complexity" evidence="9">
    <location>
        <begin position="402"/>
        <end position="430"/>
    </location>
</feature>
<name>A0A8B6EZ97_MYTGA</name>
<dbReference type="GO" id="GO:0005085">
    <property type="term" value="F:guanyl-nucleotide exchange factor activity"/>
    <property type="evidence" value="ECO:0007669"/>
    <property type="project" value="UniProtKB-KW"/>
</dbReference>
<reference evidence="13" key="1">
    <citation type="submission" date="2018-11" db="EMBL/GenBank/DDBJ databases">
        <authorList>
            <person name="Alioto T."/>
            <person name="Alioto T."/>
        </authorList>
    </citation>
    <scope>NUCLEOTIDE SEQUENCE</scope>
</reference>
<dbReference type="SUPFAM" id="SSF50729">
    <property type="entry name" value="PH domain-like"/>
    <property type="match status" value="2"/>
</dbReference>
<dbReference type="SMART" id="SM00325">
    <property type="entry name" value="RhoGEF"/>
    <property type="match status" value="1"/>
</dbReference>
<dbReference type="GO" id="GO:0046847">
    <property type="term" value="P:filopodium assembly"/>
    <property type="evidence" value="ECO:0007669"/>
    <property type="project" value="TreeGrafter"/>
</dbReference>
<feature type="domain" description="DH" evidence="11">
    <location>
        <begin position="502"/>
        <end position="690"/>
    </location>
</feature>
<feature type="compositionally biased region" description="Low complexity" evidence="9">
    <location>
        <begin position="259"/>
        <end position="269"/>
    </location>
</feature>
<dbReference type="InterPro" id="IPR051092">
    <property type="entry name" value="FYVE_RhoGEF_PH"/>
</dbReference>
<evidence type="ECO:0000256" key="6">
    <source>
        <dbReference type="ARBA" id="ARBA00022833"/>
    </source>
</evidence>
<dbReference type="InterPro" id="IPR000306">
    <property type="entry name" value="Znf_FYVE"/>
</dbReference>
<keyword evidence="6" id="KW-0862">Zinc</keyword>
<feature type="compositionally biased region" description="Low complexity" evidence="9">
    <location>
        <begin position="1065"/>
        <end position="1075"/>
    </location>
</feature>
<evidence type="ECO:0000259" key="10">
    <source>
        <dbReference type="PROSITE" id="PS50003"/>
    </source>
</evidence>
<feature type="compositionally biased region" description="Basic and acidic residues" evidence="9">
    <location>
        <begin position="19"/>
        <end position="35"/>
    </location>
</feature>
<dbReference type="Gene3D" id="3.30.40.10">
    <property type="entry name" value="Zinc/RING finger domain, C3HC4 (zinc finger)"/>
    <property type="match status" value="1"/>
</dbReference>
<dbReference type="PROSITE" id="PS50178">
    <property type="entry name" value="ZF_FYVE"/>
    <property type="match status" value="1"/>
</dbReference>
<feature type="domain" description="PH" evidence="10">
    <location>
        <begin position="950"/>
        <end position="1048"/>
    </location>
</feature>
<dbReference type="PROSITE" id="PS50010">
    <property type="entry name" value="DH_2"/>
    <property type="match status" value="1"/>
</dbReference>